<dbReference type="STRING" id="1137799.GZ78_26470"/>
<evidence type="ECO:0000313" key="3">
    <source>
        <dbReference type="Proteomes" id="UP000028073"/>
    </source>
</evidence>
<feature type="signal peptide" evidence="1">
    <location>
        <begin position="1"/>
        <end position="29"/>
    </location>
</feature>
<dbReference type="OrthoDB" id="6370527at2"/>
<proteinExistence type="predicted"/>
<dbReference type="PROSITE" id="PS51257">
    <property type="entry name" value="PROKAR_LIPOPROTEIN"/>
    <property type="match status" value="1"/>
</dbReference>
<evidence type="ECO:0000313" key="2">
    <source>
        <dbReference type="EMBL" id="KEQ13101.1"/>
    </source>
</evidence>
<sequence length="310" mass="35957">MKIQRQIAFVGWLLSCTAFLCLITSTAYSDTMEWGGQPENSCLEEGALKDDRWSRQLHLRFNWIPYYQYGRVVRVAACNKDREQDWVLNDNSVQTLEGKSLKVFRWRKRFLPVTSYRTSKHLLSVRYHQQRLSFKYKGQSYCLILNQQKRFKTLPWEACLVSDNSRWLFGLPPDPGEDGLIGLVGVDSNNDGIRDDVERFIEQELVGSIEKKKAARQLAEVSQFRLENAFDREKILQLDGESSAAVLCLVHVMGQEASRFRHKMKARIYNTQERIEAWNKMNAYLSGVPYTLPDNLGSQCKFSSDDSNME</sequence>
<keyword evidence="3" id="KW-1185">Reference proteome</keyword>
<dbReference type="RefSeq" id="WP_034842248.1">
    <property type="nucleotide sequence ID" value="NZ_JOKH01000009.1"/>
</dbReference>
<protein>
    <submittedName>
        <fullName evidence="2">Uncharacterized protein</fullName>
    </submittedName>
</protein>
<comment type="caution">
    <text evidence="2">The sequence shown here is derived from an EMBL/GenBank/DDBJ whole genome shotgun (WGS) entry which is preliminary data.</text>
</comment>
<feature type="chain" id="PRO_5001760587" evidence="1">
    <location>
        <begin position="30"/>
        <end position="310"/>
    </location>
</feature>
<gene>
    <name evidence="2" type="ORF">GZ78_26470</name>
</gene>
<name>A0A081N3S8_9GAMM</name>
<evidence type="ECO:0000256" key="1">
    <source>
        <dbReference type="SAM" id="SignalP"/>
    </source>
</evidence>
<keyword evidence="1" id="KW-0732">Signal</keyword>
<dbReference type="Proteomes" id="UP000028073">
    <property type="component" value="Unassembled WGS sequence"/>
</dbReference>
<dbReference type="EMBL" id="JOKH01000009">
    <property type="protein sequence ID" value="KEQ13101.1"/>
    <property type="molecule type" value="Genomic_DNA"/>
</dbReference>
<dbReference type="AlphaFoldDB" id="A0A081N3S8"/>
<accession>A0A081N3S8</accession>
<dbReference type="eggNOG" id="ENOG502ZJMV">
    <property type="taxonomic scope" value="Bacteria"/>
</dbReference>
<organism evidence="2 3">
    <name type="scientific">Endozoicomonas numazuensis</name>
    <dbReference type="NCBI Taxonomy" id="1137799"/>
    <lineage>
        <taxon>Bacteria</taxon>
        <taxon>Pseudomonadati</taxon>
        <taxon>Pseudomonadota</taxon>
        <taxon>Gammaproteobacteria</taxon>
        <taxon>Oceanospirillales</taxon>
        <taxon>Endozoicomonadaceae</taxon>
        <taxon>Endozoicomonas</taxon>
    </lineage>
</organism>
<reference evidence="2 3" key="1">
    <citation type="submission" date="2014-06" db="EMBL/GenBank/DDBJ databases">
        <title>Whole Genome Sequences of Three Symbiotic Endozoicomonas Bacteria.</title>
        <authorList>
            <person name="Neave M.J."/>
            <person name="Apprill A."/>
            <person name="Voolstra C.R."/>
        </authorList>
    </citation>
    <scope>NUCLEOTIDE SEQUENCE [LARGE SCALE GENOMIC DNA]</scope>
    <source>
        <strain evidence="2 3">DSM 25634</strain>
    </source>
</reference>